<name>F4S6C2_MELLP</name>
<sequence>MPYKPIQNLIHKGENPEEVFDPAYLIADGDDAPARHPMLKRLWRQGTESRRLMEESQSFIIGVTFKIHTKNTVLDFKVFMYGKSLNELKDLVGNVCNHYFTGIKKVVLDRELTPLLNWNASVGSKKTRLIDFKSYQEFVNNWGKSQLSKGVIHIVLEKPQVKEKKNAQASGAVAFIQGTAGPNAIEAELAASKEETVVAKEETVRDGLTTRGISPNTVEYKHEMFKNVVVHKDMNVEDQVNKRYPVATPRAKQTTSKQRNFFANTPPVEMKIKTEPISPSGSKRKLKMTSASSKVTSHKKVKKEPDASSAMLAFQICRATNCPVTPQKGKNTCKHVLLAFCETAVANTSSPYELDEFLSLRVLRSLPSNFSSGRSKSRESHVVWFANTIDFKRKTCGAPGKVTKQSHTVEFETFDCLISTTTVAR</sequence>
<dbReference type="RefSeq" id="XP_007416933.1">
    <property type="nucleotide sequence ID" value="XM_007416871.1"/>
</dbReference>
<dbReference type="EMBL" id="GL883154">
    <property type="protein sequence ID" value="EGF99785.1"/>
    <property type="molecule type" value="Genomic_DNA"/>
</dbReference>
<dbReference type="HOGENOM" id="CLU_042076_0_0_1"/>
<keyword evidence="3" id="KW-1185">Reference proteome</keyword>
<dbReference type="AlphaFoldDB" id="F4S6C2"/>
<dbReference type="Proteomes" id="UP000001072">
    <property type="component" value="Unassembled WGS sequence"/>
</dbReference>
<gene>
    <name evidence="2" type="ORF">MELLADRAFT_112394</name>
</gene>
<reference evidence="3" key="1">
    <citation type="journal article" date="2011" name="Proc. Natl. Acad. Sci. U.S.A.">
        <title>Obligate biotrophy features unraveled by the genomic analysis of rust fungi.</title>
        <authorList>
            <person name="Duplessis S."/>
            <person name="Cuomo C.A."/>
            <person name="Lin Y.-C."/>
            <person name="Aerts A."/>
            <person name="Tisserant E."/>
            <person name="Veneault-Fourrey C."/>
            <person name="Joly D.L."/>
            <person name="Hacquard S."/>
            <person name="Amselem J."/>
            <person name="Cantarel B.L."/>
            <person name="Chiu R."/>
            <person name="Coutinho P.M."/>
            <person name="Feau N."/>
            <person name="Field M."/>
            <person name="Frey P."/>
            <person name="Gelhaye E."/>
            <person name="Goldberg J."/>
            <person name="Grabherr M.G."/>
            <person name="Kodira C.D."/>
            <person name="Kohler A."/>
            <person name="Kuees U."/>
            <person name="Lindquist E.A."/>
            <person name="Lucas S.M."/>
            <person name="Mago R."/>
            <person name="Mauceli E."/>
            <person name="Morin E."/>
            <person name="Murat C."/>
            <person name="Pangilinan J.L."/>
            <person name="Park R."/>
            <person name="Pearson M."/>
            <person name="Quesneville H."/>
            <person name="Rouhier N."/>
            <person name="Sakthikumar S."/>
            <person name="Salamov A.A."/>
            <person name="Schmutz J."/>
            <person name="Selles B."/>
            <person name="Shapiro H."/>
            <person name="Tanguay P."/>
            <person name="Tuskan G.A."/>
            <person name="Henrissat B."/>
            <person name="Van de Peer Y."/>
            <person name="Rouze P."/>
            <person name="Ellis J.G."/>
            <person name="Dodds P.N."/>
            <person name="Schein J.E."/>
            <person name="Zhong S."/>
            <person name="Hamelin R.C."/>
            <person name="Grigoriev I.V."/>
            <person name="Szabo L.J."/>
            <person name="Martin F."/>
        </authorList>
    </citation>
    <scope>NUCLEOTIDE SEQUENCE [LARGE SCALE GENOMIC DNA]</scope>
    <source>
        <strain evidence="3">98AG31 / pathotype 3-4-7</strain>
    </source>
</reference>
<proteinExistence type="predicted"/>
<evidence type="ECO:0000256" key="1">
    <source>
        <dbReference type="SAM" id="MobiDB-lite"/>
    </source>
</evidence>
<feature type="region of interest" description="Disordered" evidence="1">
    <location>
        <begin position="272"/>
        <end position="304"/>
    </location>
</feature>
<organism evidence="3">
    <name type="scientific">Melampsora larici-populina (strain 98AG31 / pathotype 3-4-7)</name>
    <name type="common">Poplar leaf rust fungus</name>
    <dbReference type="NCBI Taxonomy" id="747676"/>
    <lineage>
        <taxon>Eukaryota</taxon>
        <taxon>Fungi</taxon>
        <taxon>Dikarya</taxon>
        <taxon>Basidiomycota</taxon>
        <taxon>Pucciniomycotina</taxon>
        <taxon>Pucciniomycetes</taxon>
        <taxon>Pucciniales</taxon>
        <taxon>Melampsoraceae</taxon>
        <taxon>Melampsora</taxon>
    </lineage>
</organism>
<evidence type="ECO:0000313" key="3">
    <source>
        <dbReference type="Proteomes" id="UP000001072"/>
    </source>
</evidence>
<evidence type="ECO:0000313" key="2">
    <source>
        <dbReference type="EMBL" id="EGF99785.1"/>
    </source>
</evidence>
<accession>F4S6C2</accession>
<dbReference type="InParanoid" id="F4S6C2"/>
<protein>
    <submittedName>
        <fullName evidence="2">Uncharacterized protein</fullName>
    </submittedName>
</protein>
<dbReference type="VEuPathDB" id="FungiDB:MELLADRAFT_112394"/>
<dbReference type="KEGG" id="mlr:MELLADRAFT_112394"/>
<dbReference type="GeneID" id="18924661"/>